<evidence type="ECO:0000256" key="3">
    <source>
        <dbReference type="ARBA" id="ARBA00005161"/>
    </source>
</evidence>
<dbReference type="EMBL" id="WBUI01000016">
    <property type="protein sequence ID" value="KAB2931015.1"/>
    <property type="molecule type" value="Genomic_DNA"/>
</dbReference>
<comment type="subunit">
    <text evidence="11">Monomer.</text>
</comment>
<proteinExistence type="inferred from homology"/>
<dbReference type="InterPro" id="IPR050074">
    <property type="entry name" value="DHO_dehydrogenase"/>
</dbReference>
<dbReference type="InterPro" id="IPR005720">
    <property type="entry name" value="Dihydroorotate_DH_cat"/>
</dbReference>
<evidence type="ECO:0000256" key="5">
    <source>
        <dbReference type="ARBA" id="ARBA00022630"/>
    </source>
</evidence>
<comment type="function">
    <text evidence="1 11">Catalyzes the conversion of dihydroorotate to orotate with quinone as electron acceptor.</text>
</comment>
<feature type="binding site" evidence="11">
    <location>
        <position position="217"/>
    </location>
    <ligand>
        <name>FMN</name>
        <dbReference type="ChEBI" id="CHEBI:58210"/>
    </ligand>
</feature>
<dbReference type="EC" id="1.3.5.2" evidence="11"/>
<dbReference type="NCBIfam" id="TIGR01036">
    <property type="entry name" value="pyrD_sub2"/>
    <property type="match status" value="1"/>
</dbReference>
<dbReference type="HAMAP" id="MF_00225">
    <property type="entry name" value="DHO_dh_type2"/>
    <property type="match status" value="1"/>
</dbReference>
<dbReference type="UniPathway" id="UPA00070">
    <property type="reaction ID" value="UER00946"/>
</dbReference>
<organism evidence="13 14">
    <name type="scientific">Leptonema illini</name>
    <dbReference type="NCBI Taxonomy" id="183"/>
    <lineage>
        <taxon>Bacteria</taxon>
        <taxon>Pseudomonadati</taxon>
        <taxon>Spirochaetota</taxon>
        <taxon>Spirochaetia</taxon>
        <taxon>Leptospirales</taxon>
        <taxon>Leptospiraceae</taxon>
        <taxon>Leptonema</taxon>
    </lineage>
</organism>
<evidence type="ECO:0000256" key="9">
    <source>
        <dbReference type="ARBA" id="ARBA00023136"/>
    </source>
</evidence>
<comment type="pathway">
    <text evidence="3 11">Pyrimidine metabolism; UMP biosynthesis via de novo pathway; orotate from (S)-dihydroorotate (quinone route): step 1/1.</text>
</comment>
<comment type="subcellular location">
    <subcellularLocation>
        <location evidence="11">Cell membrane</location>
        <topology evidence="11">Peripheral membrane protein</topology>
    </subcellularLocation>
    <subcellularLocation>
        <location evidence="2">Membrane</location>
    </subcellularLocation>
</comment>
<dbReference type="PANTHER" id="PTHR48109">
    <property type="entry name" value="DIHYDROOROTATE DEHYDROGENASE (QUINONE), MITOCHONDRIAL-RELATED"/>
    <property type="match status" value="1"/>
</dbReference>
<sequence>MFYSALRSLLFLSDPESAHERVSHFMSTAVRIPGAAAAMQAAFHYGSSSLGRTVCGLRFENPVGMAAGFDKTAELYPFLARMGFGFVESGTFTALAQEGNPKPRMFRFPDHDALVNRMGFNNPGAEAVAAILARQPRSIVRGINIGKSKAAAVEEAEEDYLKSLALLLPYADYIAVNVSSPNTPGLRLLQEASKIHSLVAALRSFIDENRGVPLFVKLAPDLSEEELKASIEAIVAARADGLILTNTSLDKSSVPAAIDVQGGLSGAPVRQRSTQIIRRAFQLTEGRTPIIGVGGIFSGEDALEKIRAGASLVQVYTGYIYRGPGLTGQICRHIDTFLAKSGKTLDQLTGCDAT</sequence>
<dbReference type="InterPro" id="IPR012135">
    <property type="entry name" value="Dihydroorotate_DH_1_2"/>
</dbReference>
<comment type="cofactor">
    <cofactor evidence="11">
        <name>FMN</name>
        <dbReference type="ChEBI" id="CHEBI:58210"/>
    </cofactor>
    <text evidence="11">Binds 1 FMN per subunit.</text>
</comment>
<dbReference type="SUPFAM" id="SSF51395">
    <property type="entry name" value="FMN-linked oxidoreductases"/>
    <property type="match status" value="1"/>
</dbReference>
<evidence type="ECO:0000256" key="7">
    <source>
        <dbReference type="ARBA" id="ARBA00022975"/>
    </source>
</evidence>
<dbReference type="PROSITE" id="PS00911">
    <property type="entry name" value="DHODEHASE_1"/>
    <property type="match status" value="1"/>
</dbReference>
<evidence type="ECO:0000256" key="8">
    <source>
        <dbReference type="ARBA" id="ARBA00023002"/>
    </source>
</evidence>
<dbReference type="PROSITE" id="PS00912">
    <property type="entry name" value="DHODEHASE_2"/>
    <property type="match status" value="1"/>
</dbReference>
<dbReference type="PIRSF" id="PIRSF000164">
    <property type="entry name" value="DHO_oxidase"/>
    <property type="match status" value="1"/>
</dbReference>
<dbReference type="AlphaFoldDB" id="A0A833LXJ4"/>
<keyword evidence="6 11" id="KW-0288">FMN</keyword>
<feature type="binding site" evidence="11">
    <location>
        <begin position="116"/>
        <end position="120"/>
    </location>
    <ligand>
        <name>substrate</name>
    </ligand>
</feature>
<feature type="binding site" evidence="11">
    <location>
        <begin position="67"/>
        <end position="71"/>
    </location>
    <ligand>
        <name>FMN</name>
        <dbReference type="ChEBI" id="CHEBI:58210"/>
    </ligand>
</feature>
<comment type="similarity">
    <text evidence="4 11">Belongs to the dihydroorotate dehydrogenase family. Type 2 subfamily.</text>
</comment>
<feature type="binding site" evidence="11">
    <location>
        <position position="266"/>
    </location>
    <ligand>
        <name>FMN</name>
        <dbReference type="ChEBI" id="CHEBI:58210"/>
    </ligand>
</feature>
<comment type="caution">
    <text evidence="13">The sequence shown here is derived from an EMBL/GenBank/DDBJ whole genome shotgun (WGS) entry which is preliminary data.</text>
</comment>
<keyword evidence="5 11" id="KW-0285">Flavoprotein</keyword>
<dbReference type="GO" id="GO:0006207">
    <property type="term" value="P:'de novo' pyrimidine nucleobase biosynthetic process"/>
    <property type="evidence" value="ECO:0007669"/>
    <property type="project" value="UniProtKB-UniRule"/>
</dbReference>
<dbReference type="Gene3D" id="3.20.20.70">
    <property type="entry name" value="Aldolase class I"/>
    <property type="match status" value="1"/>
</dbReference>
<evidence type="ECO:0000256" key="6">
    <source>
        <dbReference type="ARBA" id="ARBA00022643"/>
    </source>
</evidence>
<feature type="binding site" evidence="11">
    <location>
        <position position="91"/>
    </location>
    <ligand>
        <name>FMN</name>
        <dbReference type="ChEBI" id="CHEBI:58210"/>
    </ligand>
</feature>
<dbReference type="Pfam" id="PF01180">
    <property type="entry name" value="DHO_dh"/>
    <property type="match status" value="1"/>
</dbReference>
<name>A0A833LXJ4_9LEPT</name>
<evidence type="ECO:0000256" key="4">
    <source>
        <dbReference type="ARBA" id="ARBA00005359"/>
    </source>
</evidence>
<feature type="binding site" evidence="11">
    <location>
        <position position="182"/>
    </location>
    <ligand>
        <name>substrate</name>
    </ligand>
</feature>
<dbReference type="PANTHER" id="PTHR48109:SF4">
    <property type="entry name" value="DIHYDROOROTATE DEHYDROGENASE (QUINONE), MITOCHONDRIAL"/>
    <property type="match status" value="1"/>
</dbReference>
<evidence type="ECO:0000259" key="12">
    <source>
        <dbReference type="Pfam" id="PF01180"/>
    </source>
</evidence>
<dbReference type="GO" id="GO:0005737">
    <property type="term" value="C:cytoplasm"/>
    <property type="evidence" value="ECO:0007669"/>
    <property type="project" value="InterPro"/>
</dbReference>
<reference evidence="13 14" key="1">
    <citation type="submission" date="2019-10" db="EMBL/GenBank/DDBJ databases">
        <title>Extracellular Electron Transfer in a Candidatus Methanoperedens spp. Enrichment Culture.</title>
        <authorList>
            <person name="Berger S."/>
            <person name="Rangel Shaw D."/>
            <person name="Berben T."/>
            <person name="In 'T Zandt M."/>
            <person name="Frank J."/>
            <person name="Reimann J."/>
            <person name="Jetten M.S.M."/>
            <person name="Welte C.U."/>
        </authorList>
    </citation>
    <scope>NUCLEOTIDE SEQUENCE [LARGE SCALE GENOMIC DNA]</scope>
    <source>
        <strain evidence="13">SB12</strain>
    </source>
</reference>
<feature type="binding site" evidence="11">
    <location>
        <begin position="246"/>
        <end position="247"/>
    </location>
    <ligand>
        <name>substrate</name>
    </ligand>
</feature>
<evidence type="ECO:0000256" key="10">
    <source>
        <dbReference type="ARBA" id="ARBA00048639"/>
    </source>
</evidence>
<dbReference type="InterPro" id="IPR005719">
    <property type="entry name" value="Dihydroorotate_DH_2"/>
</dbReference>
<dbReference type="GO" id="GO:0044205">
    <property type="term" value="P:'de novo' UMP biosynthetic process"/>
    <property type="evidence" value="ECO:0007669"/>
    <property type="project" value="UniProtKB-UniRule"/>
</dbReference>
<evidence type="ECO:0000256" key="1">
    <source>
        <dbReference type="ARBA" id="ARBA00003125"/>
    </source>
</evidence>
<feature type="binding site" evidence="11">
    <location>
        <position position="177"/>
    </location>
    <ligand>
        <name>substrate</name>
    </ligand>
</feature>
<evidence type="ECO:0000256" key="11">
    <source>
        <dbReference type="HAMAP-Rule" id="MF_00225"/>
    </source>
</evidence>
<feature type="binding site" evidence="11">
    <location>
        <position position="245"/>
    </location>
    <ligand>
        <name>FMN</name>
        <dbReference type="ChEBI" id="CHEBI:58210"/>
    </ligand>
</feature>
<gene>
    <name evidence="11" type="primary">pyrD</name>
    <name evidence="13" type="ORF">F9K24_15080</name>
</gene>
<evidence type="ECO:0000256" key="2">
    <source>
        <dbReference type="ARBA" id="ARBA00004370"/>
    </source>
</evidence>
<feature type="binding site" evidence="11">
    <location>
        <begin position="316"/>
        <end position="317"/>
    </location>
    <ligand>
        <name>FMN</name>
        <dbReference type="ChEBI" id="CHEBI:58210"/>
    </ligand>
</feature>
<keyword evidence="9 11" id="KW-0472">Membrane</keyword>
<feature type="binding site" evidence="11">
    <location>
        <position position="177"/>
    </location>
    <ligand>
        <name>FMN</name>
        <dbReference type="ChEBI" id="CHEBI:58210"/>
    </ligand>
</feature>
<dbReference type="NCBIfam" id="NF003652">
    <property type="entry name" value="PRK05286.2-5"/>
    <property type="match status" value="1"/>
</dbReference>
<keyword evidence="8 11" id="KW-0560">Oxidoreductase</keyword>
<dbReference type="GO" id="GO:0106430">
    <property type="term" value="F:dihydroorotate dehydrogenase (quinone) activity"/>
    <property type="evidence" value="ECO:0007669"/>
    <property type="project" value="UniProtKB-EC"/>
</dbReference>
<comment type="catalytic activity">
    <reaction evidence="10 11">
        <text>(S)-dihydroorotate + a quinone = orotate + a quinol</text>
        <dbReference type="Rhea" id="RHEA:30187"/>
        <dbReference type="ChEBI" id="CHEBI:24646"/>
        <dbReference type="ChEBI" id="CHEBI:30839"/>
        <dbReference type="ChEBI" id="CHEBI:30864"/>
        <dbReference type="ChEBI" id="CHEBI:132124"/>
        <dbReference type="EC" id="1.3.5.2"/>
    </reaction>
</comment>
<accession>A0A833LXJ4</accession>
<feature type="binding site" evidence="11">
    <location>
        <position position="71"/>
    </location>
    <ligand>
        <name>substrate</name>
    </ligand>
</feature>
<evidence type="ECO:0000313" key="14">
    <source>
        <dbReference type="Proteomes" id="UP000460298"/>
    </source>
</evidence>
<dbReference type="InterPro" id="IPR001295">
    <property type="entry name" value="Dihydroorotate_DH_CS"/>
</dbReference>
<keyword evidence="7 11" id="KW-0665">Pyrimidine biosynthesis</keyword>
<dbReference type="GO" id="GO:0005886">
    <property type="term" value="C:plasma membrane"/>
    <property type="evidence" value="ECO:0007669"/>
    <property type="project" value="UniProtKB-SubCell"/>
</dbReference>
<feature type="binding site" evidence="11">
    <location>
        <position position="144"/>
    </location>
    <ligand>
        <name>FMN</name>
        <dbReference type="ChEBI" id="CHEBI:58210"/>
    </ligand>
</feature>
<dbReference type="CDD" id="cd04738">
    <property type="entry name" value="DHOD_2_like"/>
    <property type="match status" value="1"/>
</dbReference>
<evidence type="ECO:0000313" key="13">
    <source>
        <dbReference type="EMBL" id="KAB2931015.1"/>
    </source>
</evidence>
<dbReference type="Proteomes" id="UP000460298">
    <property type="component" value="Unassembled WGS sequence"/>
</dbReference>
<dbReference type="InterPro" id="IPR013785">
    <property type="entry name" value="Aldolase_TIM"/>
</dbReference>
<feature type="binding site" evidence="11">
    <location>
        <position position="295"/>
    </location>
    <ligand>
        <name>FMN</name>
        <dbReference type="ChEBI" id="CHEBI:58210"/>
    </ligand>
</feature>
<protein>
    <recommendedName>
        <fullName evidence="11">Dihydroorotate dehydrogenase (quinone)</fullName>
        <ecNumber evidence="11">1.3.5.2</ecNumber>
    </recommendedName>
    <alternativeName>
        <fullName evidence="11">DHOdehase</fullName>
        <shortName evidence="11">DHOD</shortName>
        <shortName evidence="11">DHODase</shortName>
    </alternativeName>
    <alternativeName>
        <fullName evidence="11">Dihydroorotate oxidase</fullName>
    </alternativeName>
</protein>
<keyword evidence="11" id="KW-1003">Cell membrane</keyword>
<feature type="active site" description="Nucleophile" evidence="11">
    <location>
        <position position="180"/>
    </location>
</feature>
<feature type="domain" description="Dihydroorotate dehydrogenase catalytic" evidence="12">
    <location>
        <begin position="50"/>
        <end position="338"/>
    </location>
</feature>